<reference evidence="2" key="4">
    <citation type="submission" date="2025-09" db="UniProtKB">
        <authorList>
            <consortium name="Ensembl"/>
        </authorList>
    </citation>
    <scope>IDENTIFICATION</scope>
</reference>
<evidence type="ECO:0000313" key="3">
    <source>
        <dbReference type="Proteomes" id="UP000008144"/>
    </source>
</evidence>
<dbReference type="Gene3D" id="1.10.10.60">
    <property type="entry name" value="Homeodomain-like"/>
    <property type="match status" value="1"/>
</dbReference>
<dbReference type="KEGG" id="cin:100187313"/>
<dbReference type="AlphaFoldDB" id="H2XM33"/>
<organism evidence="2 3">
    <name type="scientific">Ciona intestinalis</name>
    <name type="common">Transparent sea squirt</name>
    <name type="synonym">Ascidia intestinalis</name>
    <dbReference type="NCBI Taxonomy" id="7719"/>
    <lineage>
        <taxon>Eukaryota</taxon>
        <taxon>Metazoa</taxon>
        <taxon>Chordata</taxon>
        <taxon>Tunicata</taxon>
        <taxon>Ascidiacea</taxon>
        <taxon>Phlebobranchia</taxon>
        <taxon>Cionidae</taxon>
        <taxon>Ciona</taxon>
    </lineage>
</organism>
<evidence type="ECO:0000259" key="1">
    <source>
        <dbReference type="Pfam" id="PF05225"/>
    </source>
</evidence>
<dbReference type="RefSeq" id="XP_002131148.1">
    <property type="nucleotide sequence ID" value="XM_002131112.5"/>
</dbReference>
<dbReference type="GO" id="GO:0003677">
    <property type="term" value="F:DNA binding"/>
    <property type="evidence" value="ECO:0007669"/>
    <property type="project" value="InterPro"/>
</dbReference>
<dbReference type="OrthoDB" id="8194222at2759"/>
<accession>H2XM33</accession>
<reference evidence="3" key="1">
    <citation type="journal article" date="2002" name="Science">
        <title>The draft genome of Ciona intestinalis: insights into chordate and vertebrate origins.</title>
        <authorList>
            <person name="Dehal P."/>
            <person name="Satou Y."/>
            <person name="Campbell R.K."/>
            <person name="Chapman J."/>
            <person name="Degnan B."/>
            <person name="De Tomaso A."/>
            <person name="Davidson B."/>
            <person name="Di Gregorio A."/>
            <person name="Gelpke M."/>
            <person name="Goodstein D.M."/>
            <person name="Harafuji N."/>
            <person name="Hastings K.E."/>
            <person name="Ho I."/>
            <person name="Hotta K."/>
            <person name="Huang W."/>
            <person name="Kawashima T."/>
            <person name="Lemaire P."/>
            <person name="Martinez D."/>
            <person name="Meinertzhagen I.A."/>
            <person name="Necula S."/>
            <person name="Nonaka M."/>
            <person name="Putnam N."/>
            <person name="Rash S."/>
            <person name="Saiga H."/>
            <person name="Satake M."/>
            <person name="Terry A."/>
            <person name="Yamada L."/>
            <person name="Wang H.G."/>
            <person name="Awazu S."/>
            <person name="Azumi K."/>
            <person name="Boore J."/>
            <person name="Branno M."/>
            <person name="Chin-Bow S."/>
            <person name="DeSantis R."/>
            <person name="Doyle S."/>
            <person name="Francino P."/>
            <person name="Keys D.N."/>
            <person name="Haga S."/>
            <person name="Hayashi H."/>
            <person name="Hino K."/>
            <person name="Imai K.S."/>
            <person name="Inaba K."/>
            <person name="Kano S."/>
            <person name="Kobayashi K."/>
            <person name="Kobayashi M."/>
            <person name="Lee B.I."/>
            <person name="Makabe K.W."/>
            <person name="Manohar C."/>
            <person name="Matassi G."/>
            <person name="Medina M."/>
            <person name="Mochizuki Y."/>
            <person name="Mount S."/>
            <person name="Morishita T."/>
            <person name="Miura S."/>
            <person name="Nakayama A."/>
            <person name="Nishizaka S."/>
            <person name="Nomoto H."/>
            <person name="Ohta F."/>
            <person name="Oishi K."/>
            <person name="Rigoutsos I."/>
            <person name="Sano M."/>
            <person name="Sasaki A."/>
            <person name="Sasakura Y."/>
            <person name="Shoguchi E."/>
            <person name="Shin-i T."/>
            <person name="Spagnuolo A."/>
            <person name="Stainier D."/>
            <person name="Suzuki M.M."/>
            <person name="Tassy O."/>
            <person name="Takatori N."/>
            <person name="Tokuoka M."/>
            <person name="Yagi K."/>
            <person name="Yoshizaki F."/>
            <person name="Wada S."/>
            <person name="Zhang C."/>
            <person name="Hyatt P.D."/>
            <person name="Larimer F."/>
            <person name="Detter C."/>
            <person name="Doggett N."/>
            <person name="Glavina T."/>
            <person name="Hawkins T."/>
            <person name="Richardson P."/>
            <person name="Lucas S."/>
            <person name="Kohara Y."/>
            <person name="Levine M."/>
            <person name="Satoh N."/>
            <person name="Rokhsar D.S."/>
        </authorList>
    </citation>
    <scope>NUCLEOTIDE SEQUENCE [LARGE SCALE GENOMIC DNA]</scope>
</reference>
<reference evidence="2" key="2">
    <citation type="journal article" date="2008" name="Genome Biol.">
        <title>Improved genome assembly and evidence-based global gene model set for the chordate Ciona intestinalis: new insight into intron and operon populations.</title>
        <authorList>
            <person name="Satou Y."/>
            <person name="Mineta K."/>
            <person name="Ogasawara M."/>
            <person name="Sasakura Y."/>
            <person name="Shoguchi E."/>
            <person name="Ueno K."/>
            <person name="Yamada L."/>
            <person name="Matsumoto J."/>
            <person name="Wasserscheid J."/>
            <person name="Dewar K."/>
            <person name="Wiley G.B."/>
            <person name="Macmil S.L."/>
            <person name="Roe B.A."/>
            <person name="Zeller R.W."/>
            <person name="Hastings K.E."/>
            <person name="Lemaire P."/>
            <person name="Lindquist E."/>
            <person name="Endo T."/>
            <person name="Hotta K."/>
            <person name="Inaba K."/>
        </authorList>
    </citation>
    <scope>NUCLEOTIDE SEQUENCE [LARGE SCALE GENOMIC DNA]</scope>
    <source>
        <strain evidence="2">wild type</strain>
    </source>
</reference>
<dbReference type="GeneID" id="100187313"/>
<dbReference type="HOGENOM" id="CLU_1261092_0_0_1"/>
<sequence>MVRNYIRKTTRGSWSEDSMRNALLERYCSNTSFRELAKKYNVPSSTLRRHAAGVLKKASGTKHLGRSSTYNDKNEDIMMMAKYYERNQNVMTKYNEKHENVLINKYDEKDLVSYNSTLERTGSQLTNTNFEEMGFENVNMQNINWYDWMRLVNWISIKTFGRSYIEQAAITANSEGIPKEDSST</sequence>
<feature type="domain" description="HTH psq-type" evidence="1">
    <location>
        <begin position="25"/>
        <end position="50"/>
    </location>
</feature>
<dbReference type="Proteomes" id="UP000008144">
    <property type="component" value="Chromosome 3"/>
</dbReference>
<keyword evidence="3" id="KW-1185">Reference proteome</keyword>
<proteinExistence type="predicted"/>
<dbReference type="GeneTree" id="ENSGT00660000097249"/>
<dbReference type="EMBL" id="EAAA01001701">
    <property type="status" value="NOT_ANNOTATED_CDS"/>
    <property type="molecule type" value="Genomic_DNA"/>
</dbReference>
<dbReference type="Pfam" id="PF05225">
    <property type="entry name" value="HTH_psq"/>
    <property type="match status" value="1"/>
</dbReference>
<accession>A0A1W2WNY8</accession>
<dbReference type="Ensembl" id="ENSCINT00000031175.1">
    <property type="protein sequence ID" value="ENSCINP00000030715.1"/>
    <property type="gene ID" value="ENSCING00000019334.1"/>
</dbReference>
<dbReference type="InterPro" id="IPR007889">
    <property type="entry name" value="HTH_Psq"/>
</dbReference>
<name>H2XM33_CIOIN</name>
<dbReference type="InterPro" id="IPR009057">
    <property type="entry name" value="Homeodomain-like_sf"/>
</dbReference>
<protein>
    <submittedName>
        <fullName evidence="2">Uncharacterized LOC100187313</fullName>
    </submittedName>
</protein>
<reference evidence="2" key="3">
    <citation type="submission" date="2025-08" db="UniProtKB">
        <authorList>
            <consortium name="Ensembl"/>
        </authorList>
    </citation>
    <scope>IDENTIFICATION</scope>
</reference>
<dbReference type="SUPFAM" id="SSF46689">
    <property type="entry name" value="Homeodomain-like"/>
    <property type="match status" value="1"/>
</dbReference>
<gene>
    <name evidence="2" type="primary">LOC100187313</name>
</gene>
<evidence type="ECO:0000313" key="2">
    <source>
        <dbReference type="Ensembl" id="ENSCINP00000030715.1"/>
    </source>
</evidence>
<dbReference type="InParanoid" id="H2XM33"/>